<feature type="signal peptide" evidence="5">
    <location>
        <begin position="1"/>
        <end position="25"/>
    </location>
</feature>
<comment type="caution">
    <text evidence="7">The sequence shown here is derived from an EMBL/GenBank/DDBJ whole genome shotgun (WGS) entry which is preliminary data.</text>
</comment>
<proteinExistence type="predicted"/>
<evidence type="ECO:0000256" key="4">
    <source>
        <dbReference type="SAM" id="Phobius"/>
    </source>
</evidence>
<dbReference type="PANTHER" id="PTHR13802">
    <property type="entry name" value="MUCIN 4-RELATED"/>
    <property type="match status" value="1"/>
</dbReference>
<dbReference type="PANTHER" id="PTHR13802:SF52">
    <property type="entry name" value="MUCIN-4"/>
    <property type="match status" value="1"/>
</dbReference>
<keyword evidence="4" id="KW-0812">Transmembrane</keyword>
<keyword evidence="4" id="KW-1133">Transmembrane helix</keyword>
<feature type="domain" description="VWFD" evidence="6">
    <location>
        <begin position="406"/>
        <end position="510"/>
    </location>
</feature>
<dbReference type="AlphaFoldDB" id="A0AAD9J5J1"/>
<evidence type="ECO:0000313" key="8">
    <source>
        <dbReference type="Proteomes" id="UP001208570"/>
    </source>
</evidence>
<evidence type="ECO:0000313" key="7">
    <source>
        <dbReference type="EMBL" id="KAK2146250.1"/>
    </source>
</evidence>
<evidence type="ECO:0000256" key="2">
    <source>
        <dbReference type="ARBA" id="ARBA00023136"/>
    </source>
</evidence>
<name>A0AAD9J5J1_9ANNE</name>
<keyword evidence="5" id="KW-0732">Signal</keyword>
<gene>
    <name evidence="7" type="ORF">LSH36_622g00023</name>
</gene>
<sequence length="510" mass="58385">MLPYTVAHLFIVIVLFVHQQKTVLTEQQTTTAHTTTETEAFETTTELTTEITTIPLTTTDMGEIHDLIAKSRRLQRQVALRCNACDGVFPFTLFGFLSVYPHSTANGYNELNCGASHCSSKKIEISPLYFKGVKFKHIQINTNGYVVLGDKTYDRNQPTSWDLLFLPRLKAVAEASGFAIVAPLWTDNDISFHNSTVTYQQYDKNLRFGSQSQTLVNDILAEVRSDVFAFTPFSDFRISWAMIITWKNMYPRVFFDPSKDTSPNTFQLVLAADSLNCKSAVLISYEKIGWNSVEYIRHSQIGTYLIKEYTQRNLSQVPMPTDQMHSNWTRLLFEIQECCYNPDTNALITVKDGSAGSKYLFHPKYDEDHLHRDVLPKQWCCQLSKFCYLYIQLRPVDSCHGYVSPRLSWIIGDPHIRTLDGLSYTFNGLGEYILLKTRQDEFTLEGRTIQAFDSYGQAIEATSYTAFAAKETHSDLVQIQVNSARNGKSSIIYIYIYIYIYNYGLCIFKD</sequence>
<keyword evidence="8" id="KW-1185">Reference proteome</keyword>
<dbReference type="InterPro" id="IPR001846">
    <property type="entry name" value="VWF_type-D"/>
</dbReference>
<dbReference type="GO" id="GO:0016020">
    <property type="term" value="C:membrane"/>
    <property type="evidence" value="ECO:0007669"/>
    <property type="project" value="UniProtKB-SubCell"/>
</dbReference>
<dbReference type="EMBL" id="JAODUP010000622">
    <property type="protein sequence ID" value="KAK2146250.1"/>
    <property type="molecule type" value="Genomic_DNA"/>
</dbReference>
<evidence type="ECO:0000256" key="5">
    <source>
        <dbReference type="SAM" id="SignalP"/>
    </source>
</evidence>
<dbReference type="GO" id="GO:0007160">
    <property type="term" value="P:cell-matrix adhesion"/>
    <property type="evidence" value="ECO:0007669"/>
    <property type="project" value="InterPro"/>
</dbReference>
<evidence type="ECO:0000256" key="1">
    <source>
        <dbReference type="ARBA" id="ARBA00004370"/>
    </source>
</evidence>
<dbReference type="Pfam" id="PF00094">
    <property type="entry name" value="VWD"/>
    <property type="match status" value="1"/>
</dbReference>
<reference evidence="7" key="1">
    <citation type="journal article" date="2023" name="Mol. Biol. Evol.">
        <title>Third-Generation Sequencing Reveals the Adaptive Role of the Epigenome in Three Deep-Sea Polychaetes.</title>
        <authorList>
            <person name="Perez M."/>
            <person name="Aroh O."/>
            <person name="Sun Y."/>
            <person name="Lan Y."/>
            <person name="Juniper S.K."/>
            <person name="Young C.R."/>
            <person name="Angers B."/>
            <person name="Qian P.Y."/>
        </authorList>
    </citation>
    <scope>NUCLEOTIDE SEQUENCE</scope>
    <source>
        <strain evidence="7">P08H-3</strain>
    </source>
</reference>
<feature type="transmembrane region" description="Helical" evidence="4">
    <location>
        <begin position="490"/>
        <end position="508"/>
    </location>
</feature>
<organism evidence="7 8">
    <name type="scientific">Paralvinella palmiformis</name>
    <dbReference type="NCBI Taxonomy" id="53620"/>
    <lineage>
        <taxon>Eukaryota</taxon>
        <taxon>Metazoa</taxon>
        <taxon>Spiralia</taxon>
        <taxon>Lophotrochozoa</taxon>
        <taxon>Annelida</taxon>
        <taxon>Polychaeta</taxon>
        <taxon>Sedentaria</taxon>
        <taxon>Canalipalpata</taxon>
        <taxon>Terebellida</taxon>
        <taxon>Terebelliformia</taxon>
        <taxon>Alvinellidae</taxon>
        <taxon>Paralvinella</taxon>
    </lineage>
</organism>
<comment type="subcellular location">
    <subcellularLocation>
        <location evidence="1">Membrane</location>
    </subcellularLocation>
</comment>
<dbReference type="InterPro" id="IPR051495">
    <property type="entry name" value="Epithelial_Barrier/Signaling"/>
</dbReference>
<dbReference type="Proteomes" id="UP001208570">
    <property type="component" value="Unassembled WGS sequence"/>
</dbReference>
<evidence type="ECO:0000259" key="6">
    <source>
        <dbReference type="PROSITE" id="PS51233"/>
    </source>
</evidence>
<keyword evidence="2 4" id="KW-0472">Membrane</keyword>
<dbReference type="PROSITE" id="PS51233">
    <property type="entry name" value="VWFD"/>
    <property type="match status" value="1"/>
</dbReference>
<dbReference type="InterPro" id="IPR003886">
    <property type="entry name" value="NIDO_dom"/>
</dbReference>
<dbReference type="Pfam" id="PF06119">
    <property type="entry name" value="NIDO"/>
    <property type="match status" value="1"/>
</dbReference>
<feature type="chain" id="PRO_5042274407" description="VWFD domain-containing protein" evidence="5">
    <location>
        <begin position="26"/>
        <end position="510"/>
    </location>
</feature>
<accession>A0AAD9J5J1</accession>
<evidence type="ECO:0000256" key="3">
    <source>
        <dbReference type="ARBA" id="ARBA00023157"/>
    </source>
</evidence>
<protein>
    <recommendedName>
        <fullName evidence="6">VWFD domain-containing protein</fullName>
    </recommendedName>
</protein>
<keyword evidence="3" id="KW-1015">Disulfide bond</keyword>